<reference evidence="1" key="1">
    <citation type="journal article" date="2019" name="MBio">
        <title>Virus Genomes from Deep Sea Sediments Expand the Ocean Megavirome and Support Independent Origins of Viral Gigantism.</title>
        <authorList>
            <person name="Backstrom D."/>
            <person name="Yutin N."/>
            <person name="Jorgensen S.L."/>
            <person name="Dharamshi J."/>
            <person name="Homa F."/>
            <person name="Zaremba-Niedwiedzka K."/>
            <person name="Spang A."/>
            <person name="Wolf Y.I."/>
            <person name="Koonin E.V."/>
            <person name="Ettema T.J."/>
        </authorList>
    </citation>
    <scope>NUCLEOTIDE SEQUENCE</scope>
</reference>
<evidence type="ECO:0000313" key="1">
    <source>
        <dbReference type="EMBL" id="QBK93219.1"/>
    </source>
</evidence>
<sequence>MSKIETDLVDKGYKIVDKINTVNLCEYIKCLNKSGHFVFVKLDKGGIVTKSNHNYTYVISENDLVPFEIIMGFYNTAGTIVAGIGIETQEGVSFLITDNSSYPKMTNFVTILDSKRLSFKLACPNENLAVYPVVRLSEIVKHPTLMTKAINVSSERIMRMQFSLAKSRLKTLSVVMEKLSLNLNLFIDLKNTKINELYKSIEELERIAKGNSKSKKINEEKDFQVTKNLEIRHILFTKLLHICNRVHTISKLDTLNDHIVDVTEHIKSNYNDLDSVKF</sequence>
<organism evidence="1">
    <name type="scientific">Pithovirus LCPAC403</name>
    <dbReference type="NCBI Taxonomy" id="2506596"/>
    <lineage>
        <taxon>Viruses</taxon>
        <taxon>Pithoviruses</taxon>
    </lineage>
</organism>
<gene>
    <name evidence="1" type="ORF">LCPAC403_03530</name>
</gene>
<proteinExistence type="predicted"/>
<protein>
    <submittedName>
        <fullName evidence="1">Uncharacterized protein</fullName>
    </submittedName>
</protein>
<name>A0A481ZDV6_9VIRU</name>
<dbReference type="EMBL" id="MK500591">
    <property type="protein sequence ID" value="QBK93219.1"/>
    <property type="molecule type" value="Genomic_DNA"/>
</dbReference>
<accession>A0A481ZDV6</accession>